<dbReference type="GO" id="GO:0006355">
    <property type="term" value="P:regulation of DNA-templated transcription"/>
    <property type="evidence" value="ECO:0007669"/>
    <property type="project" value="InterPro"/>
</dbReference>
<evidence type="ECO:0000313" key="9">
    <source>
        <dbReference type="EMBL" id="KZV43053.1"/>
    </source>
</evidence>
<name>A0A2Z7CEY3_9LAMI</name>
<dbReference type="Proteomes" id="UP000250235">
    <property type="component" value="Unassembled WGS sequence"/>
</dbReference>
<dbReference type="GO" id="GO:0005634">
    <property type="term" value="C:nucleus"/>
    <property type="evidence" value="ECO:0007669"/>
    <property type="project" value="UniProtKB-SubCell"/>
</dbReference>
<dbReference type="PROSITE" id="PS51666">
    <property type="entry name" value="QLQ"/>
    <property type="match status" value="1"/>
</dbReference>
<dbReference type="InterPro" id="IPR014977">
    <property type="entry name" value="WRC_dom"/>
</dbReference>
<evidence type="ECO:0000256" key="5">
    <source>
        <dbReference type="RuleBase" id="RU367127"/>
    </source>
</evidence>
<dbReference type="AlphaFoldDB" id="A0A2Z7CEY3"/>
<keyword evidence="5" id="KW-0805">Transcription regulation</keyword>
<organism evidence="9 10">
    <name type="scientific">Dorcoceras hygrometricum</name>
    <dbReference type="NCBI Taxonomy" id="472368"/>
    <lineage>
        <taxon>Eukaryota</taxon>
        <taxon>Viridiplantae</taxon>
        <taxon>Streptophyta</taxon>
        <taxon>Embryophyta</taxon>
        <taxon>Tracheophyta</taxon>
        <taxon>Spermatophyta</taxon>
        <taxon>Magnoliopsida</taxon>
        <taxon>eudicotyledons</taxon>
        <taxon>Gunneridae</taxon>
        <taxon>Pentapetalae</taxon>
        <taxon>asterids</taxon>
        <taxon>lamiids</taxon>
        <taxon>Lamiales</taxon>
        <taxon>Gesneriaceae</taxon>
        <taxon>Didymocarpoideae</taxon>
        <taxon>Trichosporeae</taxon>
        <taxon>Loxocarpinae</taxon>
        <taxon>Dorcoceras</taxon>
    </lineage>
</organism>
<reference evidence="9 10" key="1">
    <citation type="journal article" date="2015" name="Proc. Natl. Acad. Sci. U.S.A.">
        <title>The resurrection genome of Boea hygrometrica: A blueprint for survival of dehydration.</title>
        <authorList>
            <person name="Xiao L."/>
            <person name="Yang G."/>
            <person name="Zhang L."/>
            <person name="Yang X."/>
            <person name="Zhao S."/>
            <person name="Ji Z."/>
            <person name="Zhou Q."/>
            <person name="Hu M."/>
            <person name="Wang Y."/>
            <person name="Chen M."/>
            <person name="Xu Y."/>
            <person name="Jin H."/>
            <person name="Xiao X."/>
            <person name="Hu G."/>
            <person name="Bao F."/>
            <person name="Hu Y."/>
            <person name="Wan P."/>
            <person name="Li L."/>
            <person name="Deng X."/>
            <person name="Kuang T."/>
            <person name="Xiang C."/>
            <person name="Zhu J.K."/>
            <person name="Oliver M.J."/>
            <person name="He Y."/>
        </authorList>
    </citation>
    <scope>NUCLEOTIDE SEQUENCE [LARGE SCALE GENOMIC DNA]</scope>
    <source>
        <strain evidence="10">cv. XS01</strain>
    </source>
</reference>
<sequence>MWGMMKNRNEMKSTSTECSGVGLGLKMQAESSEFEKTRAFPFINQYLFDSAGNSTNTTPSTAGGRGFGPFFWDMLSSNQPCGTAEIYATGTPGGGGVAVSEKALFTASQLHELQRQQMIHKYMLASIPVPHELMLPISRAPSSLAGAPQFKEPWRCRRTDGKKWRCTRNAAAEQRYCERHSHKNKTRSRKHVEPKTSTQSPTSLMAPGFDAMPYDQARGVEWCKRGGSSGTAIPISTCDYRQQMQQISSRLDSMNRDNTHHQKNVSRSPTLPQQDFKAPVPNRFEFRHADYCNSPLPSEMTSFQENYLSLNSNIPTHTTPQFIDAWEQEGIKGLSPSSLTLSMSSSSNRNDETNVIDRRFDDSMGPGGPLGEALCLGNASISNWLSPNDYNYTSSSCEDGSHAFKFIR</sequence>
<keyword evidence="5" id="KW-0804">Transcription</keyword>
<keyword evidence="10" id="KW-1185">Reference proteome</keyword>
<dbReference type="GO" id="GO:0099402">
    <property type="term" value="P:plant organ development"/>
    <property type="evidence" value="ECO:0007669"/>
    <property type="project" value="UniProtKB-ARBA"/>
</dbReference>
<evidence type="ECO:0000259" key="8">
    <source>
        <dbReference type="PROSITE" id="PS51667"/>
    </source>
</evidence>
<dbReference type="InterPro" id="IPR014978">
    <property type="entry name" value="Gln-Leu-Gln_QLQ"/>
</dbReference>
<comment type="domain">
    <text evidence="5">The QLQ domain and WRC domain may be involved in protein-protein interaction and DNA-binding, respectively.</text>
</comment>
<comment type="function">
    <text evidence="5">Transcription activator.</text>
</comment>
<dbReference type="EMBL" id="KQ998213">
    <property type="protein sequence ID" value="KZV43053.1"/>
    <property type="molecule type" value="Genomic_DNA"/>
</dbReference>
<feature type="domain" description="QLQ" evidence="7">
    <location>
        <begin position="104"/>
        <end position="139"/>
    </location>
</feature>
<dbReference type="SMART" id="SM00951">
    <property type="entry name" value="QLQ"/>
    <property type="match status" value="1"/>
</dbReference>
<dbReference type="InterPro" id="IPR031137">
    <property type="entry name" value="GRF"/>
</dbReference>
<evidence type="ECO:0000256" key="2">
    <source>
        <dbReference type="ARBA" id="ARBA00008122"/>
    </source>
</evidence>
<comment type="caution">
    <text evidence="4">Lacks conserved residue(s) required for the propagation of feature annotation.</text>
</comment>
<evidence type="ECO:0000313" key="10">
    <source>
        <dbReference type="Proteomes" id="UP000250235"/>
    </source>
</evidence>
<evidence type="ECO:0000259" key="7">
    <source>
        <dbReference type="PROSITE" id="PS51666"/>
    </source>
</evidence>
<dbReference type="PANTHER" id="PTHR31602">
    <property type="entry name" value="GROWTH-REGULATING FACTOR 5"/>
    <property type="match status" value="1"/>
</dbReference>
<evidence type="ECO:0000256" key="4">
    <source>
        <dbReference type="PROSITE-ProRule" id="PRU01002"/>
    </source>
</evidence>
<dbReference type="OrthoDB" id="841551at2759"/>
<dbReference type="GO" id="GO:0006351">
    <property type="term" value="P:DNA-templated transcription"/>
    <property type="evidence" value="ECO:0007669"/>
    <property type="project" value="UniProtKB-UniRule"/>
</dbReference>
<evidence type="ECO:0000256" key="1">
    <source>
        <dbReference type="ARBA" id="ARBA00004123"/>
    </source>
</evidence>
<dbReference type="Pfam" id="PF08880">
    <property type="entry name" value="QLQ"/>
    <property type="match status" value="1"/>
</dbReference>
<protein>
    <recommendedName>
        <fullName evidence="5">Growth-regulating factor</fullName>
    </recommendedName>
</protein>
<feature type="region of interest" description="Disordered" evidence="6">
    <location>
        <begin position="255"/>
        <end position="276"/>
    </location>
</feature>
<dbReference type="PROSITE" id="PS51667">
    <property type="entry name" value="WRC"/>
    <property type="match status" value="1"/>
</dbReference>
<comment type="similarity">
    <text evidence="2 5">Belongs to the GRF family.</text>
</comment>
<proteinExistence type="inferred from homology"/>
<keyword evidence="5" id="KW-0010">Activator</keyword>
<feature type="region of interest" description="Disordered" evidence="6">
    <location>
        <begin position="177"/>
        <end position="209"/>
    </location>
</feature>
<keyword evidence="3 5" id="KW-0539">Nucleus</keyword>
<evidence type="ECO:0000256" key="3">
    <source>
        <dbReference type="ARBA" id="ARBA00023242"/>
    </source>
</evidence>
<dbReference type="Pfam" id="PF08879">
    <property type="entry name" value="WRC"/>
    <property type="match status" value="1"/>
</dbReference>
<evidence type="ECO:0000256" key="6">
    <source>
        <dbReference type="SAM" id="MobiDB-lite"/>
    </source>
</evidence>
<gene>
    <name evidence="9" type="ORF">F511_41379</name>
</gene>
<dbReference type="PANTHER" id="PTHR31602:SF3">
    <property type="entry name" value="GROWTH-REGULATING FACTOR 8"/>
    <property type="match status" value="1"/>
</dbReference>
<feature type="compositionally biased region" description="Basic residues" evidence="6">
    <location>
        <begin position="180"/>
        <end position="192"/>
    </location>
</feature>
<comment type="subcellular location">
    <subcellularLocation>
        <location evidence="1 5">Nucleus</location>
    </subcellularLocation>
</comment>
<accession>A0A2Z7CEY3</accession>
<dbReference type="GO" id="GO:0005524">
    <property type="term" value="F:ATP binding"/>
    <property type="evidence" value="ECO:0007669"/>
    <property type="project" value="UniProtKB-UniRule"/>
</dbReference>
<feature type="domain" description="WRC" evidence="8">
    <location>
        <begin position="150"/>
        <end position="194"/>
    </location>
</feature>